<gene>
    <name evidence="13 17" type="primary">miaB</name>
    <name evidence="17" type="ORF">IAB73_05405</name>
</gene>
<accession>A0A9D1CQZ1</accession>
<dbReference type="Pfam" id="PF04055">
    <property type="entry name" value="Radical_SAM"/>
    <property type="match status" value="1"/>
</dbReference>
<dbReference type="FunFam" id="3.80.30.20:FF:000001">
    <property type="entry name" value="tRNA-2-methylthio-N(6)-dimethylallyladenosine synthase 2"/>
    <property type="match status" value="1"/>
</dbReference>
<evidence type="ECO:0000256" key="10">
    <source>
        <dbReference type="ARBA" id="ARBA00068570"/>
    </source>
</evidence>
<keyword evidence="2 13" id="KW-0004">4Fe-4S</keyword>
<dbReference type="InterPro" id="IPR058240">
    <property type="entry name" value="rSAM_sf"/>
</dbReference>
<dbReference type="GO" id="GO:0051539">
    <property type="term" value="F:4 iron, 4 sulfur cluster binding"/>
    <property type="evidence" value="ECO:0007669"/>
    <property type="project" value="UniProtKB-UniRule"/>
</dbReference>
<dbReference type="NCBIfam" id="TIGR00089">
    <property type="entry name" value="MiaB/RimO family radical SAM methylthiotransferase"/>
    <property type="match status" value="1"/>
</dbReference>
<comment type="subunit">
    <text evidence="13">Monomer.</text>
</comment>
<dbReference type="InterPro" id="IPR005839">
    <property type="entry name" value="Methylthiotransferase"/>
</dbReference>
<evidence type="ECO:0000256" key="6">
    <source>
        <dbReference type="ARBA" id="ARBA00023004"/>
    </source>
</evidence>
<feature type="binding site" evidence="13">
    <location>
        <position position="188"/>
    </location>
    <ligand>
        <name>[4Fe-4S] cluster</name>
        <dbReference type="ChEBI" id="CHEBI:49883"/>
        <label>2</label>
        <note>4Fe-4S-S-AdoMet</note>
    </ligand>
</feature>
<feature type="binding site" evidence="13">
    <location>
        <position position="77"/>
    </location>
    <ligand>
        <name>[4Fe-4S] cluster</name>
        <dbReference type="ChEBI" id="CHEBI:49883"/>
        <label>1</label>
    </ligand>
</feature>
<comment type="cofactor">
    <cofactor evidence="13">
        <name>[4Fe-4S] cluster</name>
        <dbReference type="ChEBI" id="CHEBI:49883"/>
    </cofactor>
    <text evidence="13">Binds 2 [4Fe-4S] clusters. One cluster is coordinated with 3 cysteines and an exchangeable S-adenosyl-L-methionine.</text>
</comment>
<keyword evidence="6 13" id="KW-0408">Iron</keyword>
<organism evidence="17 18">
    <name type="scientific">Candidatus Onthenecus intestinigallinarum</name>
    <dbReference type="NCBI Taxonomy" id="2840875"/>
    <lineage>
        <taxon>Bacteria</taxon>
        <taxon>Bacillati</taxon>
        <taxon>Bacillota</taxon>
        <taxon>Clostridia</taxon>
        <taxon>Eubacteriales</taxon>
        <taxon>Candidatus Onthenecus</taxon>
    </lineage>
</organism>
<sequence length="473" mass="53860">MRRTQPALVAREEIERQRERMREIAQMPGRPRTYCIVTYGCQMNEHDSETLAGMLREMGMEPVERREDADFVLFNTCCIRDNAERRALGNVTWLKELKKERPERMIGVCGCMVQRPGMAERLLRQYPFVDIALGTHNLYRFPELMAQALTTRRRVVEVVQDDEGHIPEDLPVCRQSPTHAYITIMYGCNNFCSYCIVPYVRGRERSRSAEAILQEARALKADGVREIMLLGQNVNSYGNDLQDGMTFPQLLRALDEVGIDRIRFMTSHPKDLSDELIEVMAGARHICHALHLPVQSGSDRVLASMNRRYTRAQYLERVRRLRERIPDIALTTDLIVAYPGETEEDFQQTCSLVREVGYDAAFTFIFSPREGTRAASMDGRIDEATATRRIEELIALQKENTRTRLQAMVGSVHRVLVDGASRRDARQLAGKDEYGVTVNFPGERSLVGKIVPVRVSSAGESTLRGELCDGEIL</sequence>
<protein>
    <recommendedName>
        <fullName evidence="10 13">tRNA-2-methylthio-N(6)-dimethylallyladenosine synthase</fullName>
        <ecNumber evidence="8 13">2.8.4.3</ecNumber>
    </recommendedName>
    <alternativeName>
        <fullName evidence="12 13">(Dimethylallyl)adenosine tRNA methylthiotransferase MiaB</fullName>
    </alternativeName>
    <alternativeName>
        <fullName evidence="11 13">tRNA-i(6)A37 methylthiotransferase</fullName>
    </alternativeName>
</protein>
<feature type="binding site" evidence="13">
    <location>
        <position position="195"/>
    </location>
    <ligand>
        <name>[4Fe-4S] cluster</name>
        <dbReference type="ChEBI" id="CHEBI:49883"/>
        <label>2</label>
        <note>4Fe-4S-S-AdoMet</note>
    </ligand>
</feature>
<reference evidence="17" key="2">
    <citation type="journal article" date="2021" name="PeerJ">
        <title>Extensive microbial diversity within the chicken gut microbiome revealed by metagenomics and culture.</title>
        <authorList>
            <person name="Gilroy R."/>
            <person name="Ravi A."/>
            <person name="Getino M."/>
            <person name="Pursley I."/>
            <person name="Horton D.L."/>
            <person name="Alikhan N.F."/>
            <person name="Baker D."/>
            <person name="Gharbi K."/>
            <person name="Hall N."/>
            <person name="Watson M."/>
            <person name="Adriaenssens E.M."/>
            <person name="Foster-Nyarko E."/>
            <person name="Jarju S."/>
            <person name="Secka A."/>
            <person name="Antonio M."/>
            <person name="Oren A."/>
            <person name="Chaudhuri R.R."/>
            <person name="La Ragione R."/>
            <person name="Hildebrand F."/>
            <person name="Pallen M.J."/>
        </authorList>
    </citation>
    <scope>NUCLEOTIDE SEQUENCE</scope>
    <source>
        <strain evidence="17">ChiSxjej2B14-6234</strain>
    </source>
</reference>
<keyword evidence="13" id="KW-0819">tRNA processing</keyword>
<keyword evidence="5 13" id="KW-0479">Metal-binding</keyword>
<proteinExistence type="inferred from homology"/>
<dbReference type="NCBIfam" id="TIGR01574">
    <property type="entry name" value="miaB-methiolase"/>
    <property type="match status" value="1"/>
</dbReference>
<keyword evidence="7 13" id="KW-0411">Iron-sulfur</keyword>
<dbReference type="SUPFAM" id="SSF102114">
    <property type="entry name" value="Radical SAM enzymes"/>
    <property type="match status" value="1"/>
</dbReference>
<dbReference type="Gene3D" id="3.80.30.20">
    <property type="entry name" value="tm_1862 like domain"/>
    <property type="match status" value="1"/>
</dbReference>
<reference evidence="17" key="1">
    <citation type="submission" date="2020-10" db="EMBL/GenBank/DDBJ databases">
        <authorList>
            <person name="Gilroy R."/>
        </authorList>
    </citation>
    <scope>NUCLEOTIDE SEQUENCE</scope>
    <source>
        <strain evidence="17">ChiSxjej2B14-6234</strain>
    </source>
</reference>
<dbReference type="PROSITE" id="PS51918">
    <property type="entry name" value="RADICAL_SAM"/>
    <property type="match status" value="1"/>
</dbReference>
<dbReference type="InterPro" id="IPR020612">
    <property type="entry name" value="Methylthiotransferase_CS"/>
</dbReference>
<evidence type="ECO:0000313" key="17">
    <source>
        <dbReference type="EMBL" id="HIQ71628.1"/>
    </source>
</evidence>
<dbReference type="PANTHER" id="PTHR43020:SF2">
    <property type="entry name" value="MITOCHONDRIAL TRNA METHYLTHIOTRANSFERASE CDK5RAP1"/>
    <property type="match status" value="1"/>
</dbReference>
<dbReference type="InterPro" id="IPR006463">
    <property type="entry name" value="MiaB_methiolase"/>
</dbReference>
<dbReference type="GO" id="GO:0046872">
    <property type="term" value="F:metal ion binding"/>
    <property type="evidence" value="ECO:0007669"/>
    <property type="project" value="UniProtKB-KW"/>
</dbReference>
<dbReference type="PROSITE" id="PS50926">
    <property type="entry name" value="TRAM"/>
    <property type="match status" value="1"/>
</dbReference>
<dbReference type="InterPro" id="IPR006638">
    <property type="entry name" value="Elp3/MiaA/NifB-like_rSAM"/>
</dbReference>
<dbReference type="Gene3D" id="3.40.50.12160">
    <property type="entry name" value="Methylthiotransferase, N-terminal domain"/>
    <property type="match status" value="1"/>
</dbReference>
<evidence type="ECO:0000256" key="1">
    <source>
        <dbReference type="ARBA" id="ARBA00003234"/>
    </source>
</evidence>
<dbReference type="InterPro" id="IPR013848">
    <property type="entry name" value="Methylthiotransferase_N"/>
</dbReference>
<feature type="domain" description="MTTase N-terminal" evidence="15">
    <location>
        <begin position="32"/>
        <end position="150"/>
    </location>
</feature>
<dbReference type="SMART" id="SM00729">
    <property type="entry name" value="Elp3"/>
    <property type="match status" value="1"/>
</dbReference>
<evidence type="ECO:0000259" key="16">
    <source>
        <dbReference type="PROSITE" id="PS51918"/>
    </source>
</evidence>
<dbReference type="PROSITE" id="PS51449">
    <property type="entry name" value="MTTASE_N"/>
    <property type="match status" value="1"/>
</dbReference>
<evidence type="ECO:0000256" key="4">
    <source>
        <dbReference type="ARBA" id="ARBA00022691"/>
    </source>
</evidence>
<keyword evidence="3 13" id="KW-0808">Transferase</keyword>
<dbReference type="InterPro" id="IPR002792">
    <property type="entry name" value="TRAM_dom"/>
</dbReference>
<evidence type="ECO:0000256" key="7">
    <source>
        <dbReference type="ARBA" id="ARBA00023014"/>
    </source>
</evidence>
<feature type="binding site" evidence="13">
    <location>
        <position position="111"/>
    </location>
    <ligand>
        <name>[4Fe-4S] cluster</name>
        <dbReference type="ChEBI" id="CHEBI:49883"/>
        <label>1</label>
    </ligand>
</feature>
<comment type="caution">
    <text evidence="17">The sequence shown here is derived from an EMBL/GenBank/DDBJ whole genome shotgun (WGS) entry which is preliminary data.</text>
</comment>
<evidence type="ECO:0000256" key="9">
    <source>
        <dbReference type="ARBA" id="ARBA00051425"/>
    </source>
</evidence>
<feature type="domain" description="TRAM" evidence="14">
    <location>
        <begin position="406"/>
        <end position="469"/>
    </location>
</feature>
<dbReference type="Pfam" id="PF01938">
    <property type="entry name" value="TRAM"/>
    <property type="match status" value="1"/>
</dbReference>
<evidence type="ECO:0000256" key="13">
    <source>
        <dbReference type="HAMAP-Rule" id="MF_01864"/>
    </source>
</evidence>
<dbReference type="InterPro" id="IPR023404">
    <property type="entry name" value="rSAM_horseshoe"/>
</dbReference>
<feature type="binding site" evidence="13">
    <location>
        <position position="192"/>
    </location>
    <ligand>
        <name>[4Fe-4S] cluster</name>
        <dbReference type="ChEBI" id="CHEBI:49883"/>
        <label>2</label>
        <note>4Fe-4S-S-AdoMet</note>
    </ligand>
</feature>
<dbReference type="GO" id="GO:0005829">
    <property type="term" value="C:cytosol"/>
    <property type="evidence" value="ECO:0007669"/>
    <property type="project" value="TreeGrafter"/>
</dbReference>
<dbReference type="Pfam" id="PF00919">
    <property type="entry name" value="UPF0004"/>
    <property type="match status" value="1"/>
</dbReference>
<dbReference type="Proteomes" id="UP000886887">
    <property type="component" value="Unassembled WGS sequence"/>
</dbReference>
<evidence type="ECO:0000256" key="11">
    <source>
        <dbReference type="ARBA" id="ARBA00080698"/>
    </source>
</evidence>
<dbReference type="GO" id="GO:0035597">
    <property type="term" value="F:tRNA-2-methylthio-N(6)-dimethylallyladenosine(37) synthase activity"/>
    <property type="evidence" value="ECO:0007669"/>
    <property type="project" value="UniProtKB-EC"/>
</dbReference>
<evidence type="ECO:0000256" key="8">
    <source>
        <dbReference type="ARBA" id="ARBA00033765"/>
    </source>
</evidence>
<feature type="domain" description="Radical SAM core" evidence="16">
    <location>
        <begin position="174"/>
        <end position="404"/>
    </location>
</feature>
<keyword evidence="4 13" id="KW-0949">S-adenosyl-L-methionine</keyword>
<dbReference type="SFLD" id="SFLDS00029">
    <property type="entry name" value="Radical_SAM"/>
    <property type="match status" value="1"/>
</dbReference>
<dbReference type="InterPro" id="IPR038135">
    <property type="entry name" value="Methylthiotransferase_N_sf"/>
</dbReference>
<comment type="catalytic activity">
    <reaction evidence="9 13">
        <text>N(6)-dimethylallyladenosine(37) in tRNA + (sulfur carrier)-SH + AH2 + 2 S-adenosyl-L-methionine = 2-methylsulfanyl-N(6)-dimethylallyladenosine(37) in tRNA + (sulfur carrier)-H + 5'-deoxyadenosine + L-methionine + A + S-adenosyl-L-homocysteine + 2 H(+)</text>
        <dbReference type="Rhea" id="RHEA:37067"/>
        <dbReference type="Rhea" id="RHEA-COMP:10375"/>
        <dbReference type="Rhea" id="RHEA-COMP:10376"/>
        <dbReference type="Rhea" id="RHEA-COMP:14737"/>
        <dbReference type="Rhea" id="RHEA-COMP:14739"/>
        <dbReference type="ChEBI" id="CHEBI:13193"/>
        <dbReference type="ChEBI" id="CHEBI:15378"/>
        <dbReference type="ChEBI" id="CHEBI:17319"/>
        <dbReference type="ChEBI" id="CHEBI:17499"/>
        <dbReference type="ChEBI" id="CHEBI:29917"/>
        <dbReference type="ChEBI" id="CHEBI:57844"/>
        <dbReference type="ChEBI" id="CHEBI:57856"/>
        <dbReference type="ChEBI" id="CHEBI:59789"/>
        <dbReference type="ChEBI" id="CHEBI:64428"/>
        <dbReference type="ChEBI" id="CHEBI:74415"/>
        <dbReference type="ChEBI" id="CHEBI:74417"/>
        <dbReference type="EC" id="2.8.4.3"/>
    </reaction>
</comment>
<comment type="similarity">
    <text evidence="13">Belongs to the methylthiotransferase family. MiaB subfamily.</text>
</comment>
<keyword evidence="13" id="KW-0963">Cytoplasm</keyword>
<dbReference type="EMBL" id="DVFJ01000015">
    <property type="protein sequence ID" value="HIQ71628.1"/>
    <property type="molecule type" value="Genomic_DNA"/>
</dbReference>
<dbReference type="InterPro" id="IPR007197">
    <property type="entry name" value="rSAM"/>
</dbReference>
<dbReference type="FunFam" id="3.40.50.12160:FF:000003">
    <property type="entry name" value="CDK5 regulatory subunit-associated protein 1"/>
    <property type="match status" value="1"/>
</dbReference>
<dbReference type="PROSITE" id="PS01278">
    <property type="entry name" value="MTTASE_RADICAL"/>
    <property type="match status" value="1"/>
</dbReference>
<evidence type="ECO:0000259" key="14">
    <source>
        <dbReference type="PROSITE" id="PS50926"/>
    </source>
</evidence>
<dbReference type="SFLD" id="SFLDF00273">
    <property type="entry name" value="(dimethylallyl)adenosine_tRNA"/>
    <property type="match status" value="1"/>
</dbReference>
<dbReference type="HAMAP" id="MF_01864">
    <property type="entry name" value="tRNA_metthiotr_MiaB"/>
    <property type="match status" value="1"/>
</dbReference>
<dbReference type="SFLD" id="SFLDG01061">
    <property type="entry name" value="methylthiotransferase"/>
    <property type="match status" value="1"/>
</dbReference>
<dbReference type="CDD" id="cd01335">
    <property type="entry name" value="Radical_SAM"/>
    <property type="match status" value="1"/>
</dbReference>
<evidence type="ECO:0000313" key="18">
    <source>
        <dbReference type="Proteomes" id="UP000886887"/>
    </source>
</evidence>
<evidence type="ECO:0000256" key="5">
    <source>
        <dbReference type="ARBA" id="ARBA00022723"/>
    </source>
</evidence>
<feature type="binding site" evidence="13">
    <location>
        <position position="41"/>
    </location>
    <ligand>
        <name>[4Fe-4S] cluster</name>
        <dbReference type="ChEBI" id="CHEBI:49883"/>
        <label>1</label>
    </ligand>
</feature>
<comment type="function">
    <text evidence="1 13">Catalyzes the methylthiolation of N6-(dimethylallyl)adenosine (i(6)A), leading to the formation of 2-methylthio-N6-(dimethylallyl)adenosine (ms(2)i(6)A) at position 37 in tRNAs that read codons beginning with uridine.</text>
</comment>
<evidence type="ECO:0000256" key="2">
    <source>
        <dbReference type="ARBA" id="ARBA00022485"/>
    </source>
</evidence>
<dbReference type="AlphaFoldDB" id="A0A9D1CQZ1"/>
<name>A0A9D1CQZ1_9FIRM</name>
<comment type="subcellular location">
    <subcellularLocation>
        <location evidence="13">Cytoplasm</location>
    </subcellularLocation>
</comment>
<dbReference type="EC" id="2.8.4.3" evidence="8 13"/>
<dbReference type="SFLD" id="SFLDG01082">
    <property type="entry name" value="B12-binding_domain_containing"/>
    <property type="match status" value="1"/>
</dbReference>
<evidence type="ECO:0000256" key="12">
    <source>
        <dbReference type="ARBA" id="ARBA00081141"/>
    </source>
</evidence>
<evidence type="ECO:0000256" key="3">
    <source>
        <dbReference type="ARBA" id="ARBA00022679"/>
    </source>
</evidence>
<evidence type="ECO:0000259" key="15">
    <source>
        <dbReference type="PROSITE" id="PS51449"/>
    </source>
</evidence>
<dbReference type="PANTHER" id="PTHR43020">
    <property type="entry name" value="CDK5 REGULATORY SUBUNIT-ASSOCIATED PROTEIN 1"/>
    <property type="match status" value="1"/>
</dbReference>